<dbReference type="FunFam" id="3.40.33.10:FF:000005">
    <property type="entry name" value="Cysteine-rich secretory protein 2"/>
    <property type="match status" value="1"/>
</dbReference>
<dbReference type="InterPro" id="IPR042076">
    <property type="entry name" value="Crisp-like_dom"/>
</dbReference>
<proteinExistence type="inferred from homology"/>
<dbReference type="PRINTS" id="PR00838">
    <property type="entry name" value="V5ALLERGEN"/>
</dbReference>
<dbReference type="Proteomes" id="UP001153269">
    <property type="component" value="Unassembled WGS sequence"/>
</dbReference>
<dbReference type="InterPro" id="IPR035940">
    <property type="entry name" value="CAP_sf"/>
</dbReference>
<dbReference type="PROSITE" id="PS01010">
    <property type="entry name" value="CRISP_2"/>
    <property type="match status" value="1"/>
</dbReference>
<dbReference type="SUPFAM" id="SSF57546">
    <property type="entry name" value="Crisp domain-like"/>
    <property type="match status" value="1"/>
</dbReference>
<sequence length="404" mass="45433">MAASSSSRLFLFLCCSALCLADNKRQIRARDYIRIPERERDASLWQRMFSSTCDDDEDEDEEEEDDDDDDVWEQIEATSGTFEVALNFKKVGDPCHRPSVPKLEYGVREVVQGVDSIGLNREYERLQLPLRLWPLGYSSGDPGNILRLFGEIVNKHNALRRGVQPTASNMLKMSWSNQAAANAQAWANGCSMKHSPKSSRTISTSGCGENLYMSGNKASWSDAIQYWYDEVKDYRYGVGAINSGAIGHYTQVVWYRSNEIGCAMAYCPNSQYKYFYVCQYCPPGNYQYTHPYKSGPSCGDCPNACDNKLCTNPCPYTDKYNNCPDLKKQFGCNHKDVAAWCPASCKTFKWSDAADPGSALQASCSRSTLHLCKGISCPETAVEASNERRALKQRRSFLPLAEYF</sequence>
<feature type="signal peptide" evidence="4">
    <location>
        <begin position="1"/>
        <end position="21"/>
    </location>
</feature>
<dbReference type="InterPro" id="IPR003582">
    <property type="entry name" value="ShKT_dom"/>
</dbReference>
<keyword evidence="4" id="KW-0732">Signal</keyword>
<dbReference type="Pfam" id="PF08562">
    <property type="entry name" value="Crisp"/>
    <property type="match status" value="1"/>
</dbReference>
<dbReference type="AlphaFoldDB" id="A0A9N7V934"/>
<organism evidence="6 7">
    <name type="scientific">Pleuronectes platessa</name>
    <name type="common">European plaice</name>
    <dbReference type="NCBI Taxonomy" id="8262"/>
    <lineage>
        <taxon>Eukaryota</taxon>
        <taxon>Metazoa</taxon>
        <taxon>Chordata</taxon>
        <taxon>Craniata</taxon>
        <taxon>Vertebrata</taxon>
        <taxon>Euteleostomi</taxon>
        <taxon>Actinopterygii</taxon>
        <taxon>Neopterygii</taxon>
        <taxon>Teleostei</taxon>
        <taxon>Neoteleostei</taxon>
        <taxon>Acanthomorphata</taxon>
        <taxon>Carangaria</taxon>
        <taxon>Pleuronectiformes</taxon>
        <taxon>Pleuronectoidei</taxon>
        <taxon>Pleuronectidae</taxon>
        <taxon>Pleuronectes</taxon>
    </lineage>
</organism>
<dbReference type="InterPro" id="IPR014044">
    <property type="entry name" value="CAP_dom"/>
</dbReference>
<evidence type="ECO:0000256" key="2">
    <source>
        <dbReference type="ARBA" id="ARBA00023157"/>
    </source>
</evidence>
<comment type="similarity">
    <text evidence="1">Belongs to the CRISP family.</text>
</comment>
<evidence type="ECO:0000313" key="7">
    <source>
        <dbReference type="Proteomes" id="UP001153269"/>
    </source>
</evidence>
<evidence type="ECO:0000256" key="1">
    <source>
        <dbReference type="ARBA" id="ARBA00009923"/>
    </source>
</evidence>
<dbReference type="Gene3D" id="3.40.33.10">
    <property type="entry name" value="CAP"/>
    <property type="match status" value="1"/>
</dbReference>
<gene>
    <name evidence="6" type="ORF">PLEPLA_LOCUS32874</name>
</gene>
<dbReference type="InterPro" id="IPR002413">
    <property type="entry name" value="V5_allergen-like"/>
</dbReference>
<feature type="domain" description="ShKT" evidence="5">
    <location>
        <begin position="314"/>
        <end position="349"/>
    </location>
</feature>
<dbReference type="Pfam" id="PF00188">
    <property type="entry name" value="CAP"/>
    <property type="match status" value="1"/>
</dbReference>
<dbReference type="GO" id="GO:0005576">
    <property type="term" value="C:extracellular region"/>
    <property type="evidence" value="ECO:0007669"/>
    <property type="project" value="InterPro"/>
</dbReference>
<keyword evidence="7" id="KW-1185">Reference proteome</keyword>
<dbReference type="SMART" id="SM00198">
    <property type="entry name" value="SCP"/>
    <property type="match status" value="1"/>
</dbReference>
<dbReference type="PROSITE" id="PS51670">
    <property type="entry name" value="SHKT"/>
    <property type="match status" value="1"/>
</dbReference>
<dbReference type="PROSITE" id="PS01009">
    <property type="entry name" value="CRISP_1"/>
    <property type="match status" value="1"/>
</dbReference>
<dbReference type="EMBL" id="CADEAL010003557">
    <property type="protein sequence ID" value="CAB1445143.1"/>
    <property type="molecule type" value="Genomic_DNA"/>
</dbReference>
<dbReference type="InterPro" id="IPR001283">
    <property type="entry name" value="CRISP-related"/>
</dbReference>
<evidence type="ECO:0000259" key="5">
    <source>
        <dbReference type="PROSITE" id="PS51670"/>
    </source>
</evidence>
<feature type="disulfide bond" evidence="3">
    <location>
        <begin position="332"/>
        <end position="345"/>
    </location>
</feature>
<evidence type="ECO:0000313" key="6">
    <source>
        <dbReference type="EMBL" id="CAB1445143.1"/>
    </source>
</evidence>
<comment type="caution">
    <text evidence="6">The sequence shown here is derived from an EMBL/GenBank/DDBJ whole genome shotgun (WGS) entry which is preliminary data.</text>
</comment>
<comment type="caution">
    <text evidence="3">Lacks conserved residue(s) required for the propagation of feature annotation.</text>
</comment>
<dbReference type="Gene3D" id="1.10.10.740">
    <property type="entry name" value="Crisp domain"/>
    <property type="match status" value="1"/>
</dbReference>
<feature type="disulfide bond" evidence="3">
    <location>
        <begin position="323"/>
        <end position="341"/>
    </location>
</feature>
<dbReference type="InterPro" id="IPR013871">
    <property type="entry name" value="Cysteine_rich_secretory"/>
</dbReference>
<accession>A0A9N7V934</accession>
<dbReference type="InterPro" id="IPR018244">
    <property type="entry name" value="Allrgn_V5/Tpx1_CS"/>
</dbReference>
<dbReference type="PRINTS" id="PR00837">
    <property type="entry name" value="V5TPXLIKE"/>
</dbReference>
<protein>
    <recommendedName>
        <fullName evidence="5">ShKT domain-containing protein</fullName>
    </recommendedName>
</protein>
<name>A0A9N7V934_PLEPL</name>
<keyword evidence="2 3" id="KW-1015">Disulfide bond</keyword>
<dbReference type="PANTHER" id="PTHR10334">
    <property type="entry name" value="CYSTEINE-RICH SECRETORY PROTEIN-RELATED"/>
    <property type="match status" value="1"/>
</dbReference>
<feature type="chain" id="PRO_5040195886" description="ShKT domain-containing protein" evidence="4">
    <location>
        <begin position="22"/>
        <end position="404"/>
    </location>
</feature>
<evidence type="ECO:0000256" key="3">
    <source>
        <dbReference type="PROSITE-ProRule" id="PRU01005"/>
    </source>
</evidence>
<dbReference type="FunFam" id="1.10.10.740:FF:000001">
    <property type="entry name" value="Cysteine-rich secretory protein 2"/>
    <property type="match status" value="1"/>
</dbReference>
<dbReference type="SUPFAM" id="SSF55797">
    <property type="entry name" value="PR-1-like"/>
    <property type="match status" value="1"/>
</dbReference>
<reference evidence="6" key="1">
    <citation type="submission" date="2020-03" db="EMBL/GenBank/DDBJ databases">
        <authorList>
            <person name="Weist P."/>
        </authorList>
    </citation>
    <scope>NUCLEOTIDE SEQUENCE</scope>
</reference>
<evidence type="ECO:0000256" key="4">
    <source>
        <dbReference type="SAM" id="SignalP"/>
    </source>
</evidence>